<evidence type="ECO:0000313" key="4">
    <source>
        <dbReference type="EMBL" id="KAA8900294.1"/>
    </source>
</evidence>
<name>A0A642UJQ0_DIURU</name>
<feature type="compositionally biased region" description="Polar residues" evidence="1">
    <location>
        <begin position="319"/>
        <end position="341"/>
    </location>
</feature>
<evidence type="ECO:0000259" key="3">
    <source>
        <dbReference type="PROSITE" id="PS50222"/>
    </source>
</evidence>
<dbReference type="EMBL" id="SWFT01000113">
    <property type="protein sequence ID" value="KAA8900294.1"/>
    <property type="molecule type" value="Genomic_DNA"/>
</dbReference>
<feature type="region of interest" description="Disordered" evidence="1">
    <location>
        <begin position="395"/>
        <end position="472"/>
    </location>
</feature>
<feature type="compositionally biased region" description="Acidic residues" evidence="1">
    <location>
        <begin position="597"/>
        <end position="607"/>
    </location>
</feature>
<sequence>MTSNAHAAALSAFKALSKSPDQPGDARSGLVAPQASRTPRGRPKPQGKSATTTPSSSPWSPQSRSDTASIASKRVTQSLNHPNDPQTKPLVYPQISSPVPKTGHQMPIKPQPVPIKPQSQVRSPQLSTSAPVKHTLHQAATSPQLRAQPPINPYVNRASTNPTLKSPSISARSPASSTDSLVGNSTSLALAAATASVEHEKQQQHQYQTRPASYLGQPLSKPTFPRSASAHTGLTVDTSPLESPASPQATPTTTQSMMTPKFTRSESTHSLIRSPSPISSQDMIKNVKQSISNHLQPQPDTSSKRLSQNLDPKEMIKSLKTTLQTQSQKRAPEPSTNNQGLQRLADFRSSVDAKRVSTPVAKPDTNDLWAQHAKNVGLFESLGNLSDPQLAHQERVFSSSSTTDEGSSILSCQSGPDNAPQIVVSEHGSTPSSTRSSVVRATSRTLPISPRLGPIGRLDSSTESLTTQPVSVPSAAATDRVAAAAPHTLPVLAPAMSTLSENPSVSSSPRSSLDYGLTSMSDHISLPLSHPPPKRKPPPQESAVASGASTHGAFSDGESVQPTSPVPTPFPRFPDVSRKKKHEKAQAPEPLSLSDIGDADDSEDDTESSPSMTAPPFNQQPVAFKKTMRKTNKRKEKKLSFNEDKPWKNHTELNYLSDQERKRYEGVWVSNRGSYVGCMVTRLRGVDYEGNRPVISGETEADPSLVAALGASSEVDEVRDIHGLDHVDIDQLMVAAVVKRIWKRSRLPDQTLEQIWSKVDFRHDGTLTKSEFLVGMWLIDQCLYGRKLPKKVDDRVWESLGYYGFNMNVNLKKKRL</sequence>
<comment type="caution">
    <text evidence="4">The sequence shown here is derived from an EMBL/GenBank/DDBJ whole genome shotgun (WGS) entry which is preliminary data.</text>
</comment>
<dbReference type="GO" id="GO:0005509">
    <property type="term" value="F:calcium ion binding"/>
    <property type="evidence" value="ECO:0007669"/>
    <property type="project" value="InterPro"/>
</dbReference>
<dbReference type="Pfam" id="PF12763">
    <property type="entry name" value="EH"/>
    <property type="match status" value="1"/>
</dbReference>
<reference evidence="4 5" key="1">
    <citation type="submission" date="2019-07" db="EMBL/GenBank/DDBJ databases">
        <title>Genome assembly of two rare yeast pathogens: Diutina rugosa and Trichomonascus ciferrii.</title>
        <authorList>
            <person name="Mixao V."/>
            <person name="Saus E."/>
            <person name="Hansen A."/>
            <person name="Lass-Flor C."/>
            <person name="Gabaldon T."/>
        </authorList>
    </citation>
    <scope>NUCLEOTIDE SEQUENCE [LARGE SCALE GENOMIC DNA]</scope>
    <source>
        <strain evidence="4 5">CBS 613</strain>
    </source>
</reference>
<dbReference type="SMART" id="SM00027">
    <property type="entry name" value="EH"/>
    <property type="match status" value="1"/>
</dbReference>
<dbReference type="Proteomes" id="UP000449547">
    <property type="component" value="Unassembled WGS sequence"/>
</dbReference>
<dbReference type="RefSeq" id="XP_034011340.1">
    <property type="nucleotide sequence ID" value="XM_034156685.1"/>
</dbReference>
<feature type="domain" description="EF-hand" evidence="3">
    <location>
        <begin position="747"/>
        <end position="782"/>
    </location>
</feature>
<dbReference type="VEuPathDB" id="FungiDB:DIURU_003875"/>
<feature type="domain" description="EH" evidence="2">
    <location>
        <begin position="714"/>
        <end position="789"/>
    </location>
</feature>
<feature type="compositionally biased region" description="Polar residues" evidence="1">
    <location>
        <begin position="229"/>
        <end position="241"/>
    </location>
</feature>
<feature type="compositionally biased region" description="Low complexity" evidence="1">
    <location>
        <begin position="429"/>
        <end position="445"/>
    </location>
</feature>
<dbReference type="InterPro" id="IPR002048">
    <property type="entry name" value="EF_hand_dom"/>
</dbReference>
<feature type="compositionally biased region" description="Low complexity" evidence="1">
    <location>
        <begin position="499"/>
        <end position="512"/>
    </location>
</feature>
<dbReference type="Gene3D" id="1.10.238.10">
    <property type="entry name" value="EF-hand"/>
    <property type="match status" value="1"/>
</dbReference>
<dbReference type="InterPro" id="IPR000261">
    <property type="entry name" value="EH_dom"/>
</dbReference>
<dbReference type="InterPro" id="IPR011992">
    <property type="entry name" value="EF-hand-dom_pair"/>
</dbReference>
<feature type="compositionally biased region" description="Polar residues" evidence="1">
    <location>
        <begin position="459"/>
        <end position="471"/>
    </location>
</feature>
<proteinExistence type="predicted"/>
<dbReference type="OrthoDB" id="10045710at2759"/>
<gene>
    <name evidence="4" type="ORF">DIURU_003875</name>
</gene>
<organism evidence="4 5">
    <name type="scientific">Diutina rugosa</name>
    <name type="common">Yeast</name>
    <name type="synonym">Candida rugosa</name>
    <dbReference type="NCBI Taxonomy" id="5481"/>
    <lineage>
        <taxon>Eukaryota</taxon>
        <taxon>Fungi</taxon>
        <taxon>Dikarya</taxon>
        <taxon>Ascomycota</taxon>
        <taxon>Saccharomycotina</taxon>
        <taxon>Pichiomycetes</taxon>
        <taxon>Debaryomycetaceae</taxon>
        <taxon>Diutina</taxon>
    </lineage>
</organism>
<keyword evidence="5" id="KW-1185">Reference proteome</keyword>
<feature type="compositionally biased region" description="Basic residues" evidence="1">
    <location>
        <begin position="626"/>
        <end position="637"/>
    </location>
</feature>
<feature type="compositionally biased region" description="Polar residues" evidence="1">
    <location>
        <begin position="268"/>
        <end position="310"/>
    </location>
</feature>
<feature type="compositionally biased region" description="Low complexity" evidence="1">
    <location>
        <begin position="166"/>
        <end position="196"/>
    </location>
</feature>
<feature type="compositionally biased region" description="Low complexity" evidence="1">
    <location>
        <begin position="49"/>
        <end position="65"/>
    </location>
</feature>
<dbReference type="SUPFAM" id="SSF47473">
    <property type="entry name" value="EF-hand"/>
    <property type="match status" value="1"/>
</dbReference>
<evidence type="ECO:0000256" key="1">
    <source>
        <dbReference type="SAM" id="MobiDB-lite"/>
    </source>
</evidence>
<feature type="region of interest" description="Disordered" evidence="1">
    <location>
        <begin position="499"/>
        <end position="639"/>
    </location>
</feature>
<dbReference type="AlphaFoldDB" id="A0A642UJQ0"/>
<feature type="compositionally biased region" description="Low complexity" evidence="1">
    <location>
        <begin position="244"/>
        <end position="260"/>
    </location>
</feature>
<feature type="compositionally biased region" description="Low complexity" evidence="1">
    <location>
        <begin position="398"/>
        <end position="411"/>
    </location>
</feature>
<evidence type="ECO:0000259" key="2">
    <source>
        <dbReference type="PROSITE" id="PS50031"/>
    </source>
</evidence>
<evidence type="ECO:0000313" key="5">
    <source>
        <dbReference type="Proteomes" id="UP000449547"/>
    </source>
</evidence>
<dbReference type="PROSITE" id="PS50031">
    <property type="entry name" value="EH"/>
    <property type="match status" value="1"/>
</dbReference>
<dbReference type="PROSITE" id="PS50222">
    <property type="entry name" value="EF_HAND_2"/>
    <property type="match status" value="1"/>
</dbReference>
<accession>A0A642UJQ0</accession>
<feature type="region of interest" description="Disordered" evidence="1">
    <location>
        <begin position="16"/>
        <end position="350"/>
    </location>
</feature>
<feature type="compositionally biased region" description="Polar residues" evidence="1">
    <location>
        <begin position="66"/>
        <end position="86"/>
    </location>
</feature>
<dbReference type="CDD" id="cd00052">
    <property type="entry name" value="EH"/>
    <property type="match status" value="1"/>
</dbReference>
<protein>
    <submittedName>
        <fullName evidence="4">Uncharacterized protein</fullName>
    </submittedName>
</protein>
<dbReference type="GeneID" id="54782526"/>